<accession>A0ABQ0LJA8</accession>
<dbReference type="EMBL" id="DF846523">
    <property type="protein sequence ID" value="GAT50602.1"/>
    <property type="molecule type" value="Genomic_DNA"/>
</dbReference>
<reference evidence="1" key="1">
    <citation type="submission" date="2014-09" db="EMBL/GenBank/DDBJ databases">
        <title>Genome sequence of the luminous mushroom Mycena chlorophos for searching fungal bioluminescence genes.</title>
        <authorList>
            <person name="Tanaka Y."/>
            <person name="Kasuga D."/>
            <person name="Oba Y."/>
            <person name="Hase S."/>
            <person name="Sato K."/>
            <person name="Oba Y."/>
            <person name="Sakakibara Y."/>
        </authorList>
    </citation>
    <scope>NUCLEOTIDE SEQUENCE</scope>
</reference>
<protein>
    <recommendedName>
        <fullName evidence="3">F-box domain-containing protein</fullName>
    </recommendedName>
</protein>
<evidence type="ECO:0000313" key="2">
    <source>
        <dbReference type="Proteomes" id="UP000815677"/>
    </source>
</evidence>
<organism evidence="1 2">
    <name type="scientific">Mycena chlorophos</name>
    <name type="common">Agaric fungus</name>
    <name type="synonym">Agaricus chlorophos</name>
    <dbReference type="NCBI Taxonomy" id="658473"/>
    <lineage>
        <taxon>Eukaryota</taxon>
        <taxon>Fungi</taxon>
        <taxon>Dikarya</taxon>
        <taxon>Basidiomycota</taxon>
        <taxon>Agaricomycotina</taxon>
        <taxon>Agaricomycetes</taxon>
        <taxon>Agaricomycetidae</taxon>
        <taxon>Agaricales</taxon>
        <taxon>Marasmiineae</taxon>
        <taxon>Mycenaceae</taxon>
        <taxon>Mycena</taxon>
    </lineage>
</organism>
<sequence length="362" mass="41542">MSTLNRYPRMSGPAQPLVDIGQQRRNVRRRVIYTEFENGAQGRLLLFIGRRTPSIYYRDMSLRHKPGPKAVSAVYPFPFTSLPVELSLKIITLAVTCGQETYRSLLLTNKHIYALTHLEMLPHVAITLTDMKGLEAFDYFLTQRGGEVIPFIHNLWIIHGGTSVTRTGDLCMSIIQRCSDIRTLACHPIDLMRAMPGPDAENTRTHPHCVSLTLFQFRIRWGSYMTPDQPFCQFMDQIQQLHFIGALDHQLDSEDGAIPELANVRRASIALGSGRIINSELFMDLLASPKLERVVLTSHLHQEQFAELAMQAPMVDHRLSVVHRRRRWKEQLLWQQRIHDPERFWEQAEAEKQLNASDPSLA</sequence>
<keyword evidence="2" id="KW-1185">Reference proteome</keyword>
<gene>
    <name evidence="1" type="ORF">MCHLO_07825</name>
</gene>
<proteinExistence type="predicted"/>
<evidence type="ECO:0000313" key="1">
    <source>
        <dbReference type="EMBL" id="GAT50602.1"/>
    </source>
</evidence>
<evidence type="ECO:0008006" key="3">
    <source>
        <dbReference type="Google" id="ProtNLM"/>
    </source>
</evidence>
<dbReference type="Proteomes" id="UP000815677">
    <property type="component" value="Unassembled WGS sequence"/>
</dbReference>
<name>A0ABQ0LJA8_MYCCL</name>